<reference evidence="2" key="1">
    <citation type="submission" date="2017-10" db="EMBL/GenBank/DDBJ databases">
        <title>First characterization of an IncA/C plasmid carrying blaPER-2 from Citrobacter freundii.</title>
        <authorList>
            <person name="Ruggiero M."/>
            <person name="Girlich D."/>
            <person name="Naas T."/>
            <person name="Power P."/>
            <person name="Gutkind G.G."/>
        </authorList>
    </citation>
    <scope>NUCLEOTIDE SEQUENCE</scope>
    <source>
        <strain evidence="2">33587</strain>
        <plasmid evidence="2">pCf587</plasmid>
    </source>
</reference>
<dbReference type="EMBL" id="MG053108">
    <property type="protein sequence ID" value="AUR79975.1"/>
    <property type="molecule type" value="Genomic_DNA"/>
</dbReference>
<keyword evidence="2" id="KW-0614">Plasmid</keyword>
<protein>
    <submittedName>
        <fullName evidence="2">Uncharacterized protein</fullName>
    </submittedName>
</protein>
<keyword evidence="1" id="KW-0812">Transmembrane</keyword>
<evidence type="ECO:0000256" key="1">
    <source>
        <dbReference type="SAM" id="Phobius"/>
    </source>
</evidence>
<organism evidence="2">
    <name type="scientific">Citrobacter freundii</name>
    <dbReference type="NCBI Taxonomy" id="546"/>
    <lineage>
        <taxon>Bacteria</taxon>
        <taxon>Pseudomonadati</taxon>
        <taxon>Pseudomonadota</taxon>
        <taxon>Gammaproteobacteria</taxon>
        <taxon>Enterobacterales</taxon>
        <taxon>Enterobacteriaceae</taxon>
        <taxon>Citrobacter</taxon>
        <taxon>Citrobacter freundii complex</taxon>
    </lineage>
</organism>
<keyword evidence="1" id="KW-1133">Transmembrane helix</keyword>
<evidence type="ECO:0000313" key="2">
    <source>
        <dbReference type="EMBL" id="AUR79975.1"/>
    </source>
</evidence>
<accession>A0A2I7QF76</accession>
<geneLocation type="plasmid" evidence="2">
    <name>pCf587</name>
</geneLocation>
<sequence length="50" mass="5457">MKLIGAVVCVAFGVWLTQNHPDTANQVLAYVIYGFNYLIAFVQSLLAVKG</sequence>
<proteinExistence type="predicted"/>
<name>A0A2I7QF76_CITFR</name>
<keyword evidence="1" id="KW-0472">Membrane</keyword>
<feature type="transmembrane region" description="Helical" evidence="1">
    <location>
        <begin position="29"/>
        <end position="48"/>
    </location>
</feature>
<dbReference type="AlphaFoldDB" id="A0A2I7QF76"/>
<gene>
    <name evidence="2" type="ORF">pCf587_0196</name>
</gene>